<dbReference type="EMBL" id="AP012204">
    <property type="protein sequence ID" value="BAK36837.1"/>
    <property type="molecule type" value="Genomic_DNA"/>
</dbReference>
<dbReference type="RefSeq" id="WP_013864679.1">
    <property type="nucleotide sequence ID" value="NC_015635.1"/>
</dbReference>
<dbReference type="Proteomes" id="UP000007947">
    <property type="component" value="Chromosome"/>
</dbReference>
<dbReference type="OrthoDB" id="9809421at2"/>
<evidence type="ECO:0000313" key="2">
    <source>
        <dbReference type="Proteomes" id="UP000007947"/>
    </source>
</evidence>
<dbReference type="KEGG" id="mph:MLP_38230"/>
<proteinExistence type="predicted"/>
<dbReference type="HOGENOM" id="CLU_2508998_0_0_11"/>
<accession>F5XQ06</accession>
<name>F5XQ06_MICPN</name>
<reference evidence="1 2" key="1">
    <citation type="submission" date="2011-05" db="EMBL/GenBank/DDBJ databases">
        <title>Whole genome sequence of Microlunatus phosphovorus NM-1.</title>
        <authorList>
            <person name="Hosoyama A."/>
            <person name="Sasaki K."/>
            <person name="Harada T."/>
            <person name="Igarashi R."/>
            <person name="Kawakoshi A."/>
            <person name="Sasagawa M."/>
            <person name="Fukada J."/>
            <person name="Nakamura S."/>
            <person name="Katano Y."/>
            <person name="Hanada S."/>
            <person name="Kamagata Y."/>
            <person name="Nakamura N."/>
            <person name="Yamazaki S."/>
            <person name="Fujita N."/>
        </authorList>
    </citation>
    <scope>NUCLEOTIDE SEQUENCE [LARGE SCALE GENOMIC DNA]</scope>
    <source>
        <strain evidence="2">ATCC 700054 / DSM 10555 / JCM 9379 / NBRC 101784 / NCIMB 13414 / VKM Ac-1990 / NM-1</strain>
    </source>
</reference>
<keyword evidence="2" id="KW-1185">Reference proteome</keyword>
<dbReference type="STRING" id="1032480.MLP_38230"/>
<sequence>MAPLAITGRNGKPVTSLPHWPLMVQDGAKQDVPGARFMASVARREEKGSDVNVASHLLIDLLTDAVDPAAVISDDSDLAYPIAFA</sequence>
<gene>
    <name evidence="1" type="ordered locus">MLP_38230</name>
</gene>
<protein>
    <submittedName>
        <fullName evidence="1">Uncharacterized protein</fullName>
    </submittedName>
</protein>
<dbReference type="AlphaFoldDB" id="F5XQ06"/>
<organism evidence="1 2">
    <name type="scientific">Microlunatus phosphovorus (strain ATCC 700054 / DSM 10555 / JCM 9379 / NBRC 101784 / NCIMB 13414 / VKM Ac-1990 / NM-1)</name>
    <dbReference type="NCBI Taxonomy" id="1032480"/>
    <lineage>
        <taxon>Bacteria</taxon>
        <taxon>Bacillati</taxon>
        <taxon>Actinomycetota</taxon>
        <taxon>Actinomycetes</taxon>
        <taxon>Propionibacteriales</taxon>
        <taxon>Propionibacteriaceae</taxon>
        <taxon>Microlunatus</taxon>
    </lineage>
</organism>
<evidence type="ECO:0000313" key="1">
    <source>
        <dbReference type="EMBL" id="BAK36837.1"/>
    </source>
</evidence>